<dbReference type="Proteomes" id="UP000011613">
    <property type="component" value="Unassembled WGS sequence"/>
</dbReference>
<sequence length="176" mass="19169">MSRVHETITTIGRDDYRFKMHVTRRAVCTAMLLTAGCVGPDDSAADEPEEDAGNGDGGWLFLHAEVIDEDDISSDYTVLDADDDRIAGRGLYPSLFEAVERIDDTDPIGWTAQSDHTGQASGDGQDTLEAARQVSSESGPNDRHPNDGATSRDATHYVEYDGWTLMVWVDSGGEDE</sequence>
<gene>
    <name evidence="2" type="ORF">C490_09938</name>
</gene>
<name>L9Y3Y8_NATGS</name>
<comment type="caution">
    <text evidence="2">The sequence shown here is derived from an EMBL/GenBank/DDBJ whole genome shotgun (WGS) entry which is preliminary data.</text>
</comment>
<evidence type="ECO:0000256" key="1">
    <source>
        <dbReference type="SAM" id="MobiDB-lite"/>
    </source>
</evidence>
<evidence type="ECO:0000313" key="3">
    <source>
        <dbReference type="Proteomes" id="UP000011613"/>
    </source>
</evidence>
<proteinExistence type="predicted"/>
<dbReference type="AlphaFoldDB" id="L9Y3Y8"/>
<feature type="region of interest" description="Disordered" evidence="1">
    <location>
        <begin position="130"/>
        <end position="155"/>
    </location>
</feature>
<evidence type="ECO:0000313" key="2">
    <source>
        <dbReference type="EMBL" id="ELY68386.1"/>
    </source>
</evidence>
<accession>L9Y3Y8</accession>
<reference evidence="2 3" key="1">
    <citation type="journal article" date="2014" name="PLoS Genet.">
        <title>Phylogenetically driven sequencing of extremely halophilic archaea reveals strategies for static and dynamic osmo-response.</title>
        <authorList>
            <person name="Becker E.A."/>
            <person name="Seitzer P.M."/>
            <person name="Tritt A."/>
            <person name="Larsen D."/>
            <person name="Krusor M."/>
            <person name="Yao A.I."/>
            <person name="Wu D."/>
            <person name="Madern D."/>
            <person name="Eisen J.A."/>
            <person name="Darling A.E."/>
            <person name="Facciotti M.T."/>
        </authorList>
    </citation>
    <scope>NUCLEOTIDE SEQUENCE [LARGE SCALE GENOMIC DNA]</scope>
    <source>
        <strain evidence="2 3">SP2</strain>
    </source>
</reference>
<organism evidence="2 3">
    <name type="scientific">Natronobacterium gregoryi (strain ATCC 43098 / DSM 3393 / CCM 3738 / CIP 104747 / IAM 13177 / JCM 8860 / NBRC 102187 / NCIMB 2189 / SP2)</name>
    <dbReference type="NCBI Taxonomy" id="797304"/>
    <lineage>
        <taxon>Archaea</taxon>
        <taxon>Methanobacteriati</taxon>
        <taxon>Methanobacteriota</taxon>
        <taxon>Stenosarchaea group</taxon>
        <taxon>Halobacteria</taxon>
        <taxon>Halobacteriales</taxon>
        <taxon>Natrialbaceae</taxon>
        <taxon>Natronobacterium</taxon>
    </lineage>
</organism>
<dbReference type="EMBL" id="AOIC01000071">
    <property type="protein sequence ID" value="ELY68386.1"/>
    <property type="molecule type" value="Genomic_DNA"/>
</dbReference>
<protein>
    <submittedName>
        <fullName evidence="2">Uncharacterized protein</fullName>
    </submittedName>
</protein>